<name>A0A9N9ZED3_9HYPO</name>
<dbReference type="EMBL" id="CABFOC020000046">
    <property type="protein sequence ID" value="CAH0053956.1"/>
    <property type="molecule type" value="Genomic_DNA"/>
</dbReference>
<reference evidence="1 2" key="2">
    <citation type="submission" date="2021-10" db="EMBL/GenBank/DDBJ databases">
        <authorList>
            <person name="Piombo E."/>
        </authorList>
    </citation>
    <scope>NUCLEOTIDE SEQUENCE [LARGE SCALE GENOMIC DNA]</scope>
</reference>
<reference evidence="2" key="1">
    <citation type="submission" date="2019-06" db="EMBL/GenBank/DDBJ databases">
        <authorList>
            <person name="Broberg M."/>
        </authorList>
    </citation>
    <scope>NUCLEOTIDE SEQUENCE [LARGE SCALE GENOMIC DNA]</scope>
</reference>
<comment type="caution">
    <text evidence="1">The sequence shown here is derived from an EMBL/GenBank/DDBJ whole genome shotgun (WGS) entry which is preliminary data.</text>
</comment>
<sequence length="61" mass="6589">MGIGDIAVGITIWRVVLVVEYLHATDATWWIALLISTANESILGHTTAQATAHTSTRLTVK</sequence>
<accession>A0A9N9ZED3</accession>
<keyword evidence="2" id="KW-1185">Reference proteome</keyword>
<dbReference type="Proteomes" id="UP000775872">
    <property type="component" value="Unassembled WGS sequence"/>
</dbReference>
<evidence type="ECO:0000313" key="2">
    <source>
        <dbReference type="Proteomes" id="UP000775872"/>
    </source>
</evidence>
<organism evidence="1 2">
    <name type="scientific">Clonostachys solani</name>
    <dbReference type="NCBI Taxonomy" id="160281"/>
    <lineage>
        <taxon>Eukaryota</taxon>
        <taxon>Fungi</taxon>
        <taxon>Dikarya</taxon>
        <taxon>Ascomycota</taxon>
        <taxon>Pezizomycotina</taxon>
        <taxon>Sordariomycetes</taxon>
        <taxon>Hypocreomycetidae</taxon>
        <taxon>Hypocreales</taxon>
        <taxon>Bionectriaceae</taxon>
        <taxon>Clonostachys</taxon>
    </lineage>
</organism>
<dbReference type="AlphaFoldDB" id="A0A9N9ZED3"/>
<proteinExistence type="predicted"/>
<gene>
    <name evidence="1" type="ORF">CSOL1703_00015143</name>
</gene>
<evidence type="ECO:0000313" key="1">
    <source>
        <dbReference type="EMBL" id="CAH0053956.1"/>
    </source>
</evidence>
<protein>
    <submittedName>
        <fullName evidence="1">Uncharacterized protein</fullName>
    </submittedName>
</protein>